<proteinExistence type="predicted"/>
<dbReference type="WBParaSite" id="JU765_v2.g16619.t1">
    <property type="protein sequence ID" value="JU765_v2.g16619.t1"/>
    <property type="gene ID" value="JU765_v2.g16619"/>
</dbReference>
<name>A0AC34QHZ1_9BILA</name>
<reference evidence="2" key="1">
    <citation type="submission" date="2022-11" db="UniProtKB">
        <authorList>
            <consortium name="WormBaseParasite"/>
        </authorList>
    </citation>
    <scope>IDENTIFICATION</scope>
</reference>
<sequence>MDDDPLGKSPLPGDDSHRPMTFNELLIQQVRAHPELYDQQHRVCTDNGERNLIWEAIASRIDDTVSGEFAKKRWLQMRDRYRKELKSALRSGIIPKWPYFEKLSWLDPYLKDNKPGSISSTFIGQNFEIGEDEETISDQPTSELMDFSSYAGLSANALLENIMAVSGPFNHHHQLSDIKTSSVNLPGEFSPDSAVASTSEDGDNRVPSANADRPDSNDGTTNEHNSLFSAYPTAAAGLLMKLEAINAAAQAAATGEQKTPLDQKLLSAFRHSNSSSPPTRPNRIRNPPYLVRRGGGLKVKPVTSKKPESSLFTSCPSPRTVSESSDSSRKQEKPRDAILEEFSGKEWANDEDMLFARLVVVRLKKFAAKERRGIRARISELIDEKEEEAEGCIKRSPIK</sequence>
<organism evidence="1 2">
    <name type="scientific">Panagrolaimus sp. JU765</name>
    <dbReference type="NCBI Taxonomy" id="591449"/>
    <lineage>
        <taxon>Eukaryota</taxon>
        <taxon>Metazoa</taxon>
        <taxon>Ecdysozoa</taxon>
        <taxon>Nematoda</taxon>
        <taxon>Chromadorea</taxon>
        <taxon>Rhabditida</taxon>
        <taxon>Tylenchina</taxon>
        <taxon>Panagrolaimomorpha</taxon>
        <taxon>Panagrolaimoidea</taxon>
        <taxon>Panagrolaimidae</taxon>
        <taxon>Panagrolaimus</taxon>
    </lineage>
</organism>
<protein>
    <submittedName>
        <fullName evidence="2">MADF domain-containing protein</fullName>
    </submittedName>
</protein>
<evidence type="ECO:0000313" key="2">
    <source>
        <dbReference type="WBParaSite" id="JU765_v2.g16619.t1"/>
    </source>
</evidence>
<dbReference type="Proteomes" id="UP000887576">
    <property type="component" value="Unplaced"/>
</dbReference>
<evidence type="ECO:0000313" key="1">
    <source>
        <dbReference type="Proteomes" id="UP000887576"/>
    </source>
</evidence>
<accession>A0AC34QHZ1</accession>